<dbReference type="Ensembl" id="ENSCABT00000019195.1">
    <property type="protein sequence ID" value="ENSCABP00000017504.1"/>
    <property type="gene ID" value="ENSCABG00000013000.1"/>
</dbReference>
<feature type="region of interest" description="Disordered" evidence="1">
    <location>
        <begin position="206"/>
        <end position="258"/>
    </location>
</feature>
<protein>
    <submittedName>
        <fullName evidence="2">Uncharacterized protein</fullName>
    </submittedName>
</protein>
<evidence type="ECO:0000313" key="2">
    <source>
        <dbReference type="Ensembl" id="ENSCABP00000017504.1"/>
    </source>
</evidence>
<dbReference type="AlphaFoldDB" id="A0A8C0H407"/>
<proteinExistence type="predicted"/>
<keyword evidence="3" id="KW-1185">Reference proteome</keyword>
<feature type="compositionally biased region" description="Low complexity" evidence="1">
    <location>
        <begin position="162"/>
        <end position="174"/>
    </location>
</feature>
<reference evidence="2" key="2">
    <citation type="submission" date="2025-09" db="UniProtKB">
        <authorList>
            <consortium name="Ensembl"/>
        </authorList>
    </citation>
    <scope>IDENTIFICATION</scope>
</reference>
<reference evidence="2" key="1">
    <citation type="submission" date="2025-08" db="UniProtKB">
        <authorList>
            <consortium name="Ensembl"/>
        </authorList>
    </citation>
    <scope>IDENTIFICATION</scope>
</reference>
<dbReference type="GeneTree" id="ENSGT00950000185313"/>
<feature type="region of interest" description="Disordered" evidence="1">
    <location>
        <begin position="1"/>
        <end position="27"/>
    </location>
</feature>
<evidence type="ECO:0000256" key="1">
    <source>
        <dbReference type="SAM" id="MobiDB-lite"/>
    </source>
</evidence>
<feature type="region of interest" description="Disordered" evidence="1">
    <location>
        <begin position="156"/>
        <end position="186"/>
    </location>
</feature>
<accession>A0A8C0H407</accession>
<name>A0A8C0H407_CHEAB</name>
<feature type="region of interest" description="Disordered" evidence="1">
    <location>
        <begin position="42"/>
        <end position="97"/>
    </location>
</feature>
<organism evidence="2 3">
    <name type="scientific">Chelonoidis abingdonii</name>
    <name type="common">Abingdon island giant tortoise</name>
    <name type="synonym">Testudo abingdonii</name>
    <dbReference type="NCBI Taxonomy" id="106734"/>
    <lineage>
        <taxon>Eukaryota</taxon>
        <taxon>Metazoa</taxon>
        <taxon>Chordata</taxon>
        <taxon>Craniata</taxon>
        <taxon>Vertebrata</taxon>
        <taxon>Euteleostomi</taxon>
        <taxon>Archelosauria</taxon>
        <taxon>Testudinata</taxon>
        <taxon>Testudines</taxon>
        <taxon>Cryptodira</taxon>
        <taxon>Durocryptodira</taxon>
        <taxon>Testudinoidea</taxon>
        <taxon>Testudinidae</taxon>
        <taxon>Chelonoidis</taxon>
    </lineage>
</organism>
<dbReference type="Proteomes" id="UP000694404">
    <property type="component" value="Unplaced"/>
</dbReference>
<sequence>MFASPGPLLPPAQARGGETPRRQWRARSCSASRARLAGTCWFSSGSGRAPALRLRSDYRTPGTGGSREVRCSPVTPSNGGPRPSFSTGPHRLSPLPSPPLLKARPWFPRPHPLGRVEMELELGSGAKSLVTLGCDVQKNKNRTQLGLRSLMSKGTLGQAKVTSTLTPSHSASSSRDPRTRHEKKPVALSRKIATRKLGRAARILRKATMSRTRNSPKNVVAAAGTRTTRRWSTSLLKPSQERSRLKPTPKPGAFKSPS</sequence>
<evidence type="ECO:0000313" key="3">
    <source>
        <dbReference type="Proteomes" id="UP000694404"/>
    </source>
</evidence>